<dbReference type="RefSeq" id="WP_168096324.1">
    <property type="nucleotide sequence ID" value="NZ_JAATER010000628.1"/>
</dbReference>
<comment type="caution">
    <text evidence="2">The sequence shown here is derived from an EMBL/GenBank/DDBJ whole genome shotgun (WGS) entry which is preliminary data.</text>
</comment>
<dbReference type="EMBL" id="JANIID010000067">
    <property type="protein sequence ID" value="MCQ8775074.1"/>
    <property type="molecule type" value="Genomic_DNA"/>
</dbReference>
<protein>
    <submittedName>
        <fullName evidence="2">Uncharacterized protein</fullName>
    </submittedName>
</protein>
<feature type="compositionally biased region" description="Polar residues" evidence="1">
    <location>
        <begin position="1"/>
        <end position="11"/>
    </location>
</feature>
<keyword evidence="3" id="KW-1185">Reference proteome</keyword>
<evidence type="ECO:0000256" key="1">
    <source>
        <dbReference type="SAM" id="MobiDB-lite"/>
    </source>
</evidence>
<name>A0A9X2LQ25_9ACTN</name>
<dbReference type="AlphaFoldDB" id="A0A9X2LQ25"/>
<reference evidence="2" key="1">
    <citation type="submission" date="2022-06" db="EMBL/GenBank/DDBJ databases">
        <title>WGS of actinobacteria.</title>
        <authorList>
            <person name="Thawai C."/>
        </authorList>
    </citation>
    <scope>NUCLEOTIDE SEQUENCE</scope>
    <source>
        <strain evidence="2">AA8</strain>
    </source>
</reference>
<dbReference type="Proteomes" id="UP001142374">
    <property type="component" value="Unassembled WGS sequence"/>
</dbReference>
<organism evidence="2 3">
    <name type="scientific">Streptomyces telluris</name>
    <dbReference type="NCBI Taxonomy" id="2720021"/>
    <lineage>
        <taxon>Bacteria</taxon>
        <taxon>Bacillati</taxon>
        <taxon>Actinomycetota</taxon>
        <taxon>Actinomycetes</taxon>
        <taxon>Kitasatosporales</taxon>
        <taxon>Streptomycetaceae</taxon>
        <taxon>Streptomyces</taxon>
    </lineage>
</organism>
<feature type="region of interest" description="Disordered" evidence="1">
    <location>
        <begin position="1"/>
        <end position="25"/>
    </location>
</feature>
<proteinExistence type="predicted"/>
<accession>A0A9X2LQ25</accession>
<evidence type="ECO:0000313" key="3">
    <source>
        <dbReference type="Proteomes" id="UP001142374"/>
    </source>
</evidence>
<sequence length="230" mass="24514">MNMPHQQTSAPYGQPPAPPSAPAAATTPVWRRGWVPAVAGAAVASVLWGGFLTLSGGSSTDTRGYKVSSNLCDDAPAEALSTLFTVEDGEERRGAVLRHEAMDRSECNVELKSKEDKGGIAMLYTQVTLHKKVDPGPEFTAKAQSAGYPPKSKATIKTVPGIGEHAYFTSVDMDDIRVVTMSVLDGGTEYSSQLTLSKSFNDDPSFTYDSDKLQPLFIKDAKAALAKLKG</sequence>
<gene>
    <name evidence="2" type="ORF">NQU55_35770</name>
</gene>
<evidence type="ECO:0000313" key="2">
    <source>
        <dbReference type="EMBL" id="MCQ8775074.1"/>
    </source>
</evidence>